<keyword evidence="2" id="KW-1185">Reference proteome</keyword>
<gene>
    <name evidence="1" type="ORF">F5984_00235</name>
</gene>
<accession>A0A7J5U3K4</accession>
<sequence length="65" mass="7138">MPADEPTRCPRCHRPFACRAATIHNCQCAAVPLTPAQRTYIAARYEGCLCADCLRALAETDREAS</sequence>
<evidence type="ECO:0008006" key="3">
    <source>
        <dbReference type="Google" id="ProtNLM"/>
    </source>
</evidence>
<protein>
    <recommendedName>
        <fullName evidence="3">Cysteine-rich CWC family protein</fullName>
    </recommendedName>
</protein>
<dbReference type="Proteomes" id="UP000488299">
    <property type="component" value="Unassembled WGS sequence"/>
</dbReference>
<evidence type="ECO:0000313" key="1">
    <source>
        <dbReference type="EMBL" id="KAB7732428.1"/>
    </source>
</evidence>
<name>A0A7J5U3K4_9BACT</name>
<dbReference type="InterPro" id="IPR032720">
    <property type="entry name" value="Cys_rich_CWC"/>
</dbReference>
<dbReference type="RefSeq" id="WP_152121716.1">
    <property type="nucleotide sequence ID" value="NZ_WELI01000001.1"/>
</dbReference>
<evidence type="ECO:0000313" key="2">
    <source>
        <dbReference type="Proteomes" id="UP000488299"/>
    </source>
</evidence>
<dbReference type="Pfam" id="PF14375">
    <property type="entry name" value="Cys_rich_CWC"/>
    <property type="match status" value="1"/>
</dbReference>
<organism evidence="1 2">
    <name type="scientific">Rudanella paleaurantiibacter</name>
    <dbReference type="NCBI Taxonomy" id="2614655"/>
    <lineage>
        <taxon>Bacteria</taxon>
        <taxon>Pseudomonadati</taxon>
        <taxon>Bacteroidota</taxon>
        <taxon>Cytophagia</taxon>
        <taxon>Cytophagales</taxon>
        <taxon>Cytophagaceae</taxon>
        <taxon>Rudanella</taxon>
    </lineage>
</organism>
<reference evidence="1 2" key="1">
    <citation type="submission" date="2019-10" db="EMBL/GenBank/DDBJ databases">
        <title>Rudanella paleaurantiibacter sp. nov., isolated from sludge.</title>
        <authorList>
            <person name="Xu S.Q."/>
        </authorList>
    </citation>
    <scope>NUCLEOTIDE SEQUENCE [LARGE SCALE GENOMIC DNA]</scope>
    <source>
        <strain evidence="1 2">HX-22-17</strain>
    </source>
</reference>
<comment type="caution">
    <text evidence="1">The sequence shown here is derived from an EMBL/GenBank/DDBJ whole genome shotgun (WGS) entry which is preliminary data.</text>
</comment>
<proteinExistence type="predicted"/>
<dbReference type="AlphaFoldDB" id="A0A7J5U3K4"/>
<dbReference type="EMBL" id="WELI01000001">
    <property type="protein sequence ID" value="KAB7732428.1"/>
    <property type="molecule type" value="Genomic_DNA"/>
</dbReference>